<keyword evidence="1" id="KW-0812">Transmembrane</keyword>
<evidence type="ECO:0000313" key="4">
    <source>
        <dbReference type="Proteomes" id="UP000233375"/>
    </source>
</evidence>
<evidence type="ECO:0000256" key="1">
    <source>
        <dbReference type="SAM" id="Phobius"/>
    </source>
</evidence>
<gene>
    <name evidence="3" type="ORF">CWS01_14820</name>
</gene>
<dbReference type="EMBL" id="PISE01000031">
    <property type="protein sequence ID" value="PKG22946.1"/>
    <property type="molecule type" value="Genomic_DNA"/>
</dbReference>
<accession>A0A2N0Z0A7</accession>
<keyword evidence="1" id="KW-0472">Membrane</keyword>
<dbReference type="InterPro" id="IPR043717">
    <property type="entry name" value="DUF5658"/>
</dbReference>
<dbReference type="Proteomes" id="UP000233375">
    <property type="component" value="Unassembled WGS sequence"/>
</dbReference>
<proteinExistence type="predicted"/>
<reference evidence="3 4" key="1">
    <citation type="journal article" date="2003" name="Int. J. Syst. Evol. Microbiol.">
        <title>Bacillus nealsonii sp. nov., isolated from a spacecraft-assembly facility, whose spores are gamma-radiation resistant.</title>
        <authorList>
            <person name="Venkateswaran K."/>
            <person name="Kempf M."/>
            <person name="Chen F."/>
            <person name="Satomi M."/>
            <person name="Nicholson W."/>
            <person name="Kern R."/>
        </authorList>
    </citation>
    <scope>NUCLEOTIDE SEQUENCE [LARGE SCALE GENOMIC DNA]</scope>
    <source>
        <strain evidence="3 4">FO-92</strain>
    </source>
</reference>
<evidence type="ECO:0000259" key="2">
    <source>
        <dbReference type="Pfam" id="PF18902"/>
    </source>
</evidence>
<dbReference type="AlphaFoldDB" id="A0A2N0Z0A7"/>
<keyword evidence="4" id="KW-1185">Reference proteome</keyword>
<keyword evidence="1" id="KW-1133">Transmembrane helix</keyword>
<feature type="transmembrane region" description="Helical" evidence="1">
    <location>
        <begin position="40"/>
        <end position="65"/>
    </location>
</feature>
<sequence>MKFFFLFLSVLNMLDAFFTYIGLRYNLILESNPLMNTLWMVSPFLFLFLKILLSLLLIFFFFFFTAKNRKSWCIILSIPVCLYFVTLILHISWVIALISF</sequence>
<dbReference type="Pfam" id="PF18902">
    <property type="entry name" value="DUF5658"/>
    <property type="match status" value="1"/>
</dbReference>
<comment type="caution">
    <text evidence="3">The sequence shown here is derived from an EMBL/GenBank/DDBJ whole genome shotgun (WGS) entry which is preliminary data.</text>
</comment>
<feature type="domain" description="DUF5658" evidence="2">
    <location>
        <begin position="7"/>
        <end position="95"/>
    </location>
</feature>
<organism evidence="3 4">
    <name type="scientific">Niallia nealsonii</name>
    <dbReference type="NCBI Taxonomy" id="115979"/>
    <lineage>
        <taxon>Bacteria</taxon>
        <taxon>Bacillati</taxon>
        <taxon>Bacillota</taxon>
        <taxon>Bacilli</taxon>
        <taxon>Bacillales</taxon>
        <taxon>Bacillaceae</taxon>
        <taxon>Niallia</taxon>
    </lineage>
</organism>
<feature type="transmembrane region" description="Helical" evidence="1">
    <location>
        <begin position="72"/>
        <end position="98"/>
    </location>
</feature>
<protein>
    <recommendedName>
        <fullName evidence="2">DUF5658 domain-containing protein</fullName>
    </recommendedName>
</protein>
<name>A0A2N0Z0A7_9BACI</name>
<evidence type="ECO:0000313" key="3">
    <source>
        <dbReference type="EMBL" id="PKG22946.1"/>
    </source>
</evidence>